<dbReference type="Gene3D" id="2.40.30.160">
    <property type="match status" value="1"/>
</dbReference>
<sequence>MADSVALNTDLMCDLPQYGVIEVKGADARKFLAGLLTGDVRTVTPQKGMFTSWCDAKGRAHATFWLMMRGDAFYLVLPRAILESTMNGLKVYLLRVKVALGDVTEGFGKLGLSGPELPQKLEAALGGPVPDEIGATQTQGGCTLMVVPGERHPRWLVLGDPAAVAQLRQNLTAAGAVAASPETWTLLDILAGVPLLTPDTTGEYIPQMLNMEALGGLSFNKGCYPGQEVIARLHYRGQLKRQLYRATLRSHKVPTPGSKLHGPGQPESVGAVLSAALHPDGYVTLLTVLKIEEKNRAPVHLDDEQGPRLAFMD</sequence>
<dbReference type="Gene3D" id="3.30.70.1630">
    <property type="match status" value="1"/>
</dbReference>
<dbReference type="PIRSF" id="PIRSF006487">
    <property type="entry name" value="GcvT"/>
    <property type="match status" value="1"/>
</dbReference>
<dbReference type="Gene3D" id="3.30.70.1400">
    <property type="entry name" value="Aminomethyltransferase beta-barrel domains"/>
    <property type="match status" value="1"/>
</dbReference>
<dbReference type="STRING" id="1760988.SAMN02949497_0282"/>
<dbReference type="Pfam" id="PF01571">
    <property type="entry name" value="GCV_T"/>
    <property type="match status" value="1"/>
</dbReference>
<dbReference type="GO" id="GO:0016226">
    <property type="term" value="P:iron-sulfur cluster assembly"/>
    <property type="evidence" value="ECO:0007669"/>
    <property type="project" value="TreeGrafter"/>
</dbReference>
<dbReference type="InterPro" id="IPR017703">
    <property type="entry name" value="YgfZ/GCV_T_CS"/>
</dbReference>
<dbReference type="Proteomes" id="UP000192923">
    <property type="component" value="Unassembled WGS sequence"/>
</dbReference>
<accession>A0A1Y6DBT6</accession>
<dbReference type="PANTHER" id="PTHR22602">
    <property type="entry name" value="TRANSFERASE CAF17, MITOCHONDRIAL-RELATED"/>
    <property type="match status" value="1"/>
</dbReference>
<dbReference type="RefSeq" id="WP_085216729.1">
    <property type="nucleotide sequence ID" value="NZ_FXAM01000003.1"/>
</dbReference>
<dbReference type="SUPFAM" id="SSF101790">
    <property type="entry name" value="Aminomethyltransferase beta-barrel domain"/>
    <property type="match status" value="1"/>
</dbReference>
<evidence type="ECO:0000259" key="1">
    <source>
        <dbReference type="Pfam" id="PF01571"/>
    </source>
</evidence>
<dbReference type="InterPro" id="IPR029043">
    <property type="entry name" value="GcvT/YgfZ_C"/>
</dbReference>
<dbReference type="EMBL" id="FXAM01000003">
    <property type="protein sequence ID" value="SMF97712.1"/>
    <property type="molecule type" value="Genomic_DNA"/>
</dbReference>
<reference evidence="2 3" key="1">
    <citation type="submission" date="2016-12" db="EMBL/GenBank/DDBJ databases">
        <authorList>
            <person name="Song W.-J."/>
            <person name="Kurnit D.M."/>
        </authorList>
    </citation>
    <scope>NUCLEOTIDE SEQUENCE [LARGE SCALE GENOMIC DNA]</scope>
    <source>
        <strain evidence="2 3">175</strain>
    </source>
</reference>
<proteinExistence type="predicted"/>
<dbReference type="SUPFAM" id="SSF103025">
    <property type="entry name" value="Folate-binding domain"/>
    <property type="match status" value="1"/>
</dbReference>
<evidence type="ECO:0000313" key="2">
    <source>
        <dbReference type="EMBL" id="SMF97712.1"/>
    </source>
</evidence>
<protein>
    <recommendedName>
        <fullName evidence="1">GCVT N-terminal domain-containing protein</fullName>
    </recommendedName>
</protein>
<dbReference type="InterPro" id="IPR006222">
    <property type="entry name" value="GCVT_N"/>
</dbReference>
<gene>
    <name evidence="2" type="ORF">SAMN02949497_0282</name>
</gene>
<organism evidence="2 3">
    <name type="scientific">Methylomagnum ishizawai</name>
    <dbReference type="NCBI Taxonomy" id="1760988"/>
    <lineage>
        <taxon>Bacteria</taxon>
        <taxon>Pseudomonadati</taxon>
        <taxon>Pseudomonadota</taxon>
        <taxon>Gammaproteobacteria</taxon>
        <taxon>Methylococcales</taxon>
        <taxon>Methylococcaceae</taxon>
        <taxon>Methylomagnum</taxon>
    </lineage>
</organism>
<evidence type="ECO:0000313" key="3">
    <source>
        <dbReference type="Proteomes" id="UP000192923"/>
    </source>
</evidence>
<dbReference type="AlphaFoldDB" id="A0A1Y6DBT6"/>
<dbReference type="NCBIfam" id="TIGR03317">
    <property type="entry name" value="ygfZ_signature"/>
    <property type="match status" value="1"/>
</dbReference>
<name>A0A1Y6DBT6_9GAMM</name>
<keyword evidence="3" id="KW-1185">Reference proteome</keyword>
<dbReference type="InterPro" id="IPR045179">
    <property type="entry name" value="YgfZ/GcvT"/>
</dbReference>
<feature type="domain" description="GCVT N-terminal" evidence="1">
    <location>
        <begin position="12"/>
        <end position="122"/>
    </location>
</feature>
<dbReference type="PANTHER" id="PTHR22602:SF0">
    <property type="entry name" value="TRANSFERASE CAF17, MITOCHONDRIAL-RELATED"/>
    <property type="match status" value="1"/>
</dbReference>
<dbReference type="OrthoDB" id="9796287at2"/>